<dbReference type="SMART" id="SM01207">
    <property type="entry name" value="G3P_acyltransf"/>
    <property type="match status" value="1"/>
</dbReference>
<comment type="subunit">
    <text evidence="10">Probably interacts with PlsX.</text>
</comment>
<comment type="pathway">
    <text evidence="10">Lipid metabolism; phospholipid metabolism.</text>
</comment>
<dbReference type="GO" id="GO:0008654">
    <property type="term" value="P:phospholipid biosynthetic process"/>
    <property type="evidence" value="ECO:0007669"/>
    <property type="project" value="UniProtKB-UniRule"/>
</dbReference>
<evidence type="ECO:0000256" key="8">
    <source>
        <dbReference type="ARBA" id="ARBA00023209"/>
    </source>
</evidence>
<proteinExistence type="inferred from homology"/>
<name>A0A1H3Y714_9GAMM</name>
<dbReference type="AlphaFoldDB" id="A0A1H3Y714"/>
<comment type="function">
    <text evidence="10">Catalyzes the transfer of an acyl group from acyl-phosphate (acyl-PO(4)) to glycerol-3-phosphate (G3P) to form lysophosphatidic acid (LPA). This enzyme utilizes acyl-phosphate as fatty acyl donor, but not acyl-CoA or acyl-ACP.</text>
</comment>
<dbReference type="GO" id="GO:0005886">
    <property type="term" value="C:plasma membrane"/>
    <property type="evidence" value="ECO:0007669"/>
    <property type="project" value="UniProtKB-SubCell"/>
</dbReference>
<dbReference type="EMBL" id="FNRJ01000001">
    <property type="protein sequence ID" value="SEA06658.1"/>
    <property type="molecule type" value="Genomic_DNA"/>
</dbReference>
<evidence type="ECO:0000256" key="6">
    <source>
        <dbReference type="ARBA" id="ARBA00023098"/>
    </source>
</evidence>
<keyword evidence="1 10" id="KW-1003">Cell membrane</keyword>
<keyword evidence="5 10" id="KW-1133">Transmembrane helix</keyword>
<dbReference type="Pfam" id="PF02660">
    <property type="entry name" value="G3P_acyltransf"/>
    <property type="match status" value="1"/>
</dbReference>
<comment type="similarity">
    <text evidence="10">Belongs to the PlsY family.</text>
</comment>
<feature type="transmembrane region" description="Helical" evidence="10">
    <location>
        <begin position="118"/>
        <end position="142"/>
    </location>
</feature>
<dbReference type="HAMAP" id="MF_01043">
    <property type="entry name" value="PlsY"/>
    <property type="match status" value="1"/>
</dbReference>
<accession>A0A1H3Y714</accession>
<dbReference type="InterPro" id="IPR003811">
    <property type="entry name" value="G3P_acylTferase_PlsY"/>
</dbReference>
<keyword evidence="6 10" id="KW-0443">Lipid metabolism</keyword>
<reference evidence="12" key="1">
    <citation type="submission" date="2016-10" db="EMBL/GenBank/DDBJ databases">
        <authorList>
            <person name="Varghese N."/>
            <person name="Submissions S."/>
        </authorList>
    </citation>
    <scope>NUCLEOTIDE SEQUENCE [LARGE SCALE GENOMIC DNA]</scope>
    <source>
        <strain evidence="12">DSM 11526</strain>
    </source>
</reference>
<gene>
    <name evidence="10" type="primary">plsY</name>
    <name evidence="11" type="ORF">SAMN02745729_101374</name>
</gene>
<feature type="transmembrane region" description="Helical" evidence="10">
    <location>
        <begin position="88"/>
        <end position="106"/>
    </location>
</feature>
<evidence type="ECO:0000256" key="1">
    <source>
        <dbReference type="ARBA" id="ARBA00022475"/>
    </source>
</evidence>
<dbReference type="UniPathway" id="UPA00085"/>
<keyword evidence="7 10" id="KW-0472">Membrane</keyword>
<evidence type="ECO:0000256" key="7">
    <source>
        <dbReference type="ARBA" id="ARBA00023136"/>
    </source>
</evidence>
<evidence type="ECO:0000256" key="10">
    <source>
        <dbReference type="HAMAP-Rule" id="MF_01043"/>
    </source>
</evidence>
<comment type="catalytic activity">
    <reaction evidence="10">
        <text>an acyl phosphate + sn-glycerol 3-phosphate = a 1-acyl-sn-glycero-3-phosphate + phosphate</text>
        <dbReference type="Rhea" id="RHEA:34075"/>
        <dbReference type="ChEBI" id="CHEBI:43474"/>
        <dbReference type="ChEBI" id="CHEBI:57597"/>
        <dbReference type="ChEBI" id="CHEBI:57970"/>
        <dbReference type="ChEBI" id="CHEBI:59918"/>
        <dbReference type="EC" id="2.3.1.275"/>
    </reaction>
</comment>
<dbReference type="PANTHER" id="PTHR30309">
    <property type="entry name" value="INNER MEMBRANE PROTEIN YGIH"/>
    <property type="match status" value="1"/>
</dbReference>
<keyword evidence="12" id="KW-1185">Reference proteome</keyword>
<organism evidence="11 12">
    <name type="scientific">Marinobacterium iners DSM 11526</name>
    <dbReference type="NCBI Taxonomy" id="1122198"/>
    <lineage>
        <taxon>Bacteria</taxon>
        <taxon>Pseudomonadati</taxon>
        <taxon>Pseudomonadota</taxon>
        <taxon>Gammaproteobacteria</taxon>
        <taxon>Oceanospirillales</taxon>
        <taxon>Oceanospirillaceae</taxon>
        <taxon>Marinobacterium</taxon>
    </lineage>
</organism>
<evidence type="ECO:0000256" key="4">
    <source>
        <dbReference type="ARBA" id="ARBA00022692"/>
    </source>
</evidence>
<evidence type="ECO:0000313" key="12">
    <source>
        <dbReference type="Proteomes" id="UP000242469"/>
    </source>
</evidence>
<sequence length="198" mass="21105">MLARLESCMFEFWLLLCAYLLGSFSSAVLVCRAMGLPDPRQSGSGNPGATNVLRTGGREAAILTLAGDLGKGSLAVLLALLSGASLQLQGWCLLAAVCGHLFPFFSSLRGGKGVATTLGAMLVLHWPLALIQLACWGILFGLSRISSLASIATALLTPLFCLLLLPELIWSISITCLLLLLRHSSNLRKLISGREHRF</sequence>
<dbReference type="STRING" id="1122198.SAMN02745729_101374"/>
<evidence type="ECO:0000256" key="2">
    <source>
        <dbReference type="ARBA" id="ARBA00022516"/>
    </source>
</evidence>
<evidence type="ECO:0000256" key="3">
    <source>
        <dbReference type="ARBA" id="ARBA00022679"/>
    </source>
</evidence>
<dbReference type="PANTHER" id="PTHR30309:SF0">
    <property type="entry name" value="GLYCEROL-3-PHOSPHATE ACYLTRANSFERASE-RELATED"/>
    <property type="match status" value="1"/>
</dbReference>
<keyword evidence="2 10" id="KW-0444">Lipid biosynthesis</keyword>
<comment type="subcellular location">
    <subcellularLocation>
        <location evidence="10">Cell membrane</location>
        <topology evidence="10">Multi-pass membrane protein</topology>
    </subcellularLocation>
</comment>
<keyword evidence="3 10" id="KW-0808">Transferase</keyword>
<dbReference type="Proteomes" id="UP000242469">
    <property type="component" value="Unassembled WGS sequence"/>
</dbReference>
<keyword evidence="8 10" id="KW-0594">Phospholipid biosynthesis</keyword>
<feature type="transmembrane region" description="Helical" evidence="10">
    <location>
        <begin position="12"/>
        <end position="31"/>
    </location>
</feature>
<dbReference type="GO" id="GO:0043772">
    <property type="term" value="F:acyl-phosphate glycerol-3-phosphate acyltransferase activity"/>
    <property type="evidence" value="ECO:0007669"/>
    <property type="project" value="UniProtKB-UniRule"/>
</dbReference>
<keyword evidence="11" id="KW-0012">Acyltransferase</keyword>
<keyword evidence="9 10" id="KW-1208">Phospholipid metabolism</keyword>
<evidence type="ECO:0000256" key="5">
    <source>
        <dbReference type="ARBA" id="ARBA00022989"/>
    </source>
</evidence>
<feature type="transmembrane region" description="Helical" evidence="10">
    <location>
        <begin position="148"/>
        <end position="181"/>
    </location>
</feature>
<dbReference type="EC" id="2.3.1.275" evidence="10"/>
<evidence type="ECO:0000256" key="9">
    <source>
        <dbReference type="ARBA" id="ARBA00023264"/>
    </source>
</evidence>
<evidence type="ECO:0000313" key="11">
    <source>
        <dbReference type="EMBL" id="SEA06658.1"/>
    </source>
</evidence>
<keyword evidence="4 10" id="KW-0812">Transmembrane</keyword>
<protein>
    <recommendedName>
        <fullName evidence="10">Glycerol-3-phosphate acyltransferase</fullName>
    </recommendedName>
    <alternativeName>
        <fullName evidence="10">Acyl-PO4 G3P acyltransferase</fullName>
    </alternativeName>
    <alternativeName>
        <fullName evidence="10">Acyl-phosphate--glycerol-3-phosphate acyltransferase</fullName>
    </alternativeName>
    <alternativeName>
        <fullName evidence="10">G3P acyltransferase</fullName>
        <shortName evidence="10">GPAT</shortName>
        <ecNumber evidence="10">2.3.1.275</ecNumber>
    </alternativeName>
    <alternativeName>
        <fullName evidence="10">Lysophosphatidic acid synthase</fullName>
        <shortName evidence="10">LPA synthase</shortName>
    </alternativeName>
</protein>
<dbReference type="NCBIfam" id="TIGR00023">
    <property type="entry name" value="glycerol-3-phosphate 1-O-acyltransferase PlsY"/>
    <property type="match status" value="1"/>
</dbReference>